<reference evidence="1 2" key="1">
    <citation type="submission" date="2023-01" db="EMBL/GenBank/DDBJ databases">
        <title>Analysis of 21 Apiospora genomes using comparative genomics revels a genus with tremendous synthesis potential of carbohydrate active enzymes and secondary metabolites.</title>
        <authorList>
            <person name="Sorensen T."/>
        </authorList>
    </citation>
    <scope>NUCLEOTIDE SEQUENCE [LARGE SCALE GENOMIC DNA]</scope>
    <source>
        <strain evidence="1 2">CBS 117206</strain>
    </source>
</reference>
<proteinExistence type="predicted"/>
<accession>A0AAW0QLC2</accession>
<organism evidence="1 2">
    <name type="scientific">Apiospora kogelbergensis</name>
    <dbReference type="NCBI Taxonomy" id="1337665"/>
    <lineage>
        <taxon>Eukaryota</taxon>
        <taxon>Fungi</taxon>
        <taxon>Dikarya</taxon>
        <taxon>Ascomycota</taxon>
        <taxon>Pezizomycotina</taxon>
        <taxon>Sordariomycetes</taxon>
        <taxon>Xylariomycetidae</taxon>
        <taxon>Amphisphaeriales</taxon>
        <taxon>Apiosporaceae</taxon>
        <taxon>Apiospora</taxon>
    </lineage>
</organism>
<comment type="caution">
    <text evidence="1">The sequence shown here is derived from an EMBL/GenBank/DDBJ whole genome shotgun (WGS) entry which is preliminary data.</text>
</comment>
<keyword evidence="2" id="KW-1185">Reference proteome</keyword>
<name>A0AAW0QLC2_9PEZI</name>
<sequence>MDPVTVLGLVKASLSVTEHILDFCSAYRKAYKDLSSIIDLIEFECNTWKALIARLEDRLETDNPSGPPLNLAPFGVLEKVRDHLSQLDAWIRAQALRDETTKVARIVNAGKWLARDKRKVVDLLNELSPIKFSFSLALDVDSRYGCRSTSNSTSDLECHY</sequence>
<evidence type="ECO:0000313" key="2">
    <source>
        <dbReference type="Proteomes" id="UP001392437"/>
    </source>
</evidence>
<dbReference type="EMBL" id="JAQQWP010000009">
    <property type="protein sequence ID" value="KAK8100574.1"/>
    <property type="molecule type" value="Genomic_DNA"/>
</dbReference>
<evidence type="ECO:0000313" key="1">
    <source>
        <dbReference type="EMBL" id="KAK8100574.1"/>
    </source>
</evidence>
<dbReference type="AlphaFoldDB" id="A0AAW0QLC2"/>
<protein>
    <submittedName>
        <fullName evidence="1">Uncharacterized protein</fullName>
    </submittedName>
</protein>
<gene>
    <name evidence="1" type="ORF">PG999_010948</name>
</gene>
<dbReference type="Proteomes" id="UP001392437">
    <property type="component" value="Unassembled WGS sequence"/>
</dbReference>